<evidence type="ECO:0000313" key="2">
    <source>
        <dbReference type="Proteomes" id="UP000800041"/>
    </source>
</evidence>
<dbReference type="Proteomes" id="UP000800041">
    <property type="component" value="Unassembled WGS sequence"/>
</dbReference>
<sequence>MPVLRHTNMCLSVQRIVYSRTYALCEHPSGYPLHLLTKSPEPPAGRRSVVLSPWPSRLSLLDVTHMMPTLLPTAHPRPQGYGLPNEQNGVHPCKSRHSSSPLPPRTLFCSSAPAELPPSPIGSHQLTAIPLTRLVSKREAKSNKDGYWRSLGKDIPPRAPRGVIFCPSASCPGQK</sequence>
<organism evidence="1 2">
    <name type="scientific">Aulographum hederae CBS 113979</name>
    <dbReference type="NCBI Taxonomy" id="1176131"/>
    <lineage>
        <taxon>Eukaryota</taxon>
        <taxon>Fungi</taxon>
        <taxon>Dikarya</taxon>
        <taxon>Ascomycota</taxon>
        <taxon>Pezizomycotina</taxon>
        <taxon>Dothideomycetes</taxon>
        <taxon>Pleosporomycetidae</taxon>
        <taxon>Aulographales</taxon>
        <taxon>Aulographaceae</taxon>
    </lineage>
</organism>
<gene>
    <name evidence="1" type="ORF">K402DRAFT_111723</name>
</gene>
<name>A0A6G1GW61_9PEZI</name>
<proteinExistence type="predicted"/>
<accession>A0A6G1GW61</accession>
<protein>
    <submittedName>
        <fullName evidence="1">Uncharacterized protein</fullName>
    </submittedName>
</protein>
<dbReference type="AlphaFoldDB" id="A0A6G1GW61"/>
<evidence type="ECO:0000313" key="1">
    <source>
        <dbReference type="EMBL" id="KAF1985193.1"/>
    </source>
</evidence>
<reference evidence="1" key="1">
    <citation type="journal article" date="2020" name="Stud. Mycol.">
        <title>101 Dothideomycetes genomes: a test case for predicting lifestyles and emergence of pathogens.</title>
        <authorList>
            <person name="Haridas S."/>
            <person name="Albert R."/>
            <person name="Binder M."/>
            <person name="Bloem J."/>
            <person name="Labutti K."/>
            <person name="Salamov A."/>
            <person name="Andreopoulos B."/>
            <person name="Baker S."/>
            <person name="Barry K."/>
            <person name="Bills G."/>
            <person name="Bluhm B."/>
            <person name="Cannon C."/>
            <person name="Castanera R."/>
            <person name="Culley D."/>
            <person name="Daum C."/>
            <person name="Ezra D."/>
            <person name="Gonzalez J."/>
            <person name="Henrissat B."/>
            <person name="Kuo A."/>
            <person name="Liang C."/>
            <person name="Lipzen A."/>
            <person name="Lutzoni F."/>
            <person name="Magnuson J."/>
            <person name="Mondo S."/>
            <person name="Nolan M."/>
            <person name="Ohm R."/>
            <person name="Pangilinan J."/>
            <person name="Park H.-J."/>
            <person name="Ramirez L."/>
            <person name="Alfaro M."/>
            <person name="Sun H."/>
            <person name="Tritt A."/>
            <person name="Yoshinaga Y."/>
            <person name="Zwiers L.-H."/>
            <person name="Turgeon B."/>
            <person name="Goodwin S."/>
            <person name="Spatafora J."/>
            <person name="Crous P."/>
            <person name="Grigoriev I."/>
        </authorList>
    </citation>
    <scope>NUCLEOTIDE SEQUENCE</scope>
    <source>
        <strain evidence="1">CBS 113979</strain>
    </source>
</reference>
<keyword evidence="2" id="KW-1185">Reference proteome</keyword>
<dbReference type="EMBL" id="ML977163">
    <property type="protein sequence ID" value="KAF1985193.1"/>
    <property type="molecule type" value="Genomic_DNA"/>
</dbReference>